<dbReference type="EMBL" id="JAEKJA010000007">
    <property type="protein sequence ID" value="MBJ3776190.1"/>
    <property type="molecule type" value="Genomic_DNA"/>
</dbReference>
<dbReference type="Proteomes" id="UP000609531">
    <property type="component" value="Unassembled WGS sequence"/>
</dbReference>
<dbReference type="PROSITE" id="PS51186">
    <property type="entry name" value="GNAT"/>
    <property type="match status" value="1"/>
</dbReference>
<dbReference type="SUPFAM" id="SSF55729">
    <property type="entry name" value="Acyl-CoA N-acyltransferases (Nat)"/>
    <property type="match status" value="1"/>
</dbReference>
<accession>A0A934IQH4</accession>
<feature type="domain" description="N-acetyltransferase" evidence="1">
    <location>
        <begin position="35"/>
        <end position="175"/>
    </location>
</feature>
<evidence type="ECO:0000313" key="2">
    <source>
        <dbReference type="EMBL" id="MBJ3776190.1"/>
    </source>
</evidence>
<gene>
    <name evidence="2" type="ORF">JCR33_10855</name>
</gene>
<dbReference type="Pfam" id="PF13302">
    <property type="entry name" value="Acetyltransf_3"/>
    <property type="match status" value="1"/>
</dbReference>
<keyword evidence="3" id="KW-1185">Reference proteome</keyword>
<name>A0A934IQH4_9HYPH</name>
<evidence type="ECO:0000259" key="1">
    <source>
        <dbReference type="PROSITE" id="PS51186"/>
    </source>
</evidence>
<dbReference type="Gene3D" id="3.40.630.30">
    <property type="match status" value="1"/>
</dbReference>
<evidence type="ECO:0000313" key="3">
    <source>
        <dbReference type="Proteomes" id="UP000609531"/>
    </source>
</evidence>
<dbReference type="GO" id="GO:0016747">
    <property type="term" value="F:acyltransferase activity, transferring groups other than amino-acyl groups"/>
    <property type="evidence" value="ECO:0007669"/>
    <property type="project" value="InterPro"/>
</dbReference>
<dbReference type="AlphaFoldDB" id="A0A934IQH4"/>
<dbReference type="InterPro" id="IPR051531">
    <property type="entry name" value="N-acetyltransferase"/>
</dbReference>
<reference evidence="2" key="1">
    <citation type="submission" date="2020-12" db="EMBL/GenBank/DDBJ databases">
        <title>Bacterial taxonomy.</title>
        <authorList>
            <person name="Pan X."/>
        </authorList>
    </citation>
    <scope>NUCLEOTIDE SEQUENCE</scope>
    <source>
        <strain evidence="2">B2012</strain>
    </source>
</reference>
<dbReference type="InterPro" id="IPR000182">
    <property type="entry name" value="GNAT_dom"/>
</dbReference>
<organism evidence="2 3">
    <name type="scientific">Acuticoccus mangrovi</name>
    <dbReference type="NCBI Taxonomy" id="2796142"/>
    <lineage>
        <taxon>Bacteria</taxon>
        <taxon>Pseudomonadati</taxon>
        <taxon>Pseudomonadota</taxon>
        <taxon>Alphaproteobacteria</taxon>
        <taxon>Hyphomicrobiales</taxon>
        <taxon>Amorphaceae</taxon>
        <taxon>Acuticoccus</taxon>
    </lineage>
</organism>
<dbReference type="RefSeq" id="WP_198882066.1">
    <property type="nucleotide sequence ID" value="NZ_JAEKJA010000007.1"/>
</dbReference>
<dbReference type="PANTHER" id="PTHR43792">
    <property type="entry name" value="GNAT FAMILY, PUTATIVE (AFU_ORTHOLOGUE AFUA_3G00765)-RELATED-RELATED"/>
    <property type="match status" value="1"/>
</dbReference>
<dbReference type="InterPro" id="IPR016181">
    <property type="entry name" value="Acyl_CoA_acyltransferase"/>
</dbReference>
<comment type="caution">
    <text evidence="2">The sequence shown here is derived from an EMBL/GenBank/DDBJ whole genome shotgun (WGS) entry which is preliminary data.</text>
</comment>
<protein>
    <submittedName>
        <fullName evidence="2">GNAT family N-acetyltransferase</fullName>
    </submittedName>
</protein>
<sequence length="185" mass="20585">MIVAADWSGRDPDHRPVLLTDRLRLDLPVRDDAERMARLAGDLDVSRWLARVPHPYRLRDAVGFVDILARQDMVWAIRRRDDERGRLIGTIGLVPLGDDAAEIGYWLGRPEWGHGYATEAATAVVRHAFGPMGLSRLVAGAFEGNERSLRVLEKVGFRRTGASLRHCLALGRELPHIDVAMAPPG</sequence>
<proteinExistence type="predicted"/>